<dbReference type="CDD" id="cd16262">
    <property type="entry name" value="EFG_III"/>
    <property type="match status" value="1"/>
</dbReference>
<dbReference type="InterPro" id="IPR005225">
    <property type="entry name" value="Small_GTP-bd"/>
</dbReference>
<feature type="domain" description="Tr-type G" evidence="9">
    <location>
        <begin position="8"/>
        <end position="288"/>
    </location>
</feature>
<dbReference type="EMBL" id="JAFMNX010000001">
    <property type="protein sequence ID" value="MBS9720344.1"/>
    <property type="molecule type" value="Genomic_DNA"/>
</dbReference>
<comment type="subcellular location">
    <subcellularLocation>
        <location evidence="8">Cytoplasm</location>
    </subcellularLocation>
</comment>
<keyword evidence="4 8" id="KW-0251">Elongation factor</keyword>
<dbReference type="Proteomes" id="UP001297272">
    <property type="component" value="Unassembled WGS sequence"/>
</dbReference>
<dbReference type="Pfam" id="PF03764">
    <property type="entry name" value="EFG_IV"/>
    <property type="match status" value="1"/>
</dbReference>
<name>A0ABS5RVX9_9HYPH</name>
<dbReference type="RefSeq" id="WP_213983881.1">
    <property type="nucleotide sequence ID" value="NZ_JAFMNX010000001.1"/>
</dbReference>
<dbReference type="Gene3D" id="3.30.230.10">
    <property type="match status" value="1"/>
</dbReference>
<dbReference type="InterPro" id="IPR005517">
    <property type="entry name" value="Transl_elong_EFG/EF2_IV"/>
</dbReference>
<dbReference type="Pfam" id="PF03144">
    <property type="entry name" value="GTP_EFTU_D2"/>
    <property type="match status" value="1"/>
</dbReference>
<dbReference type="InterPro" id="IPR047872">
    <property type="entry name" value="EFG_IV"/>
</dbReference>
<comment type="caution">
    <text evidence="10">The sequence shown here is derived from an EMBL/GenBank/DDBJ whole genome shotgun (WGS) entry which is preliminary data.</text>
</comment>
<dbReference type="InterPro" id="IPR009000">
    <property type="entry name" value="Transl_B-barrel_sf"/>
</dbReference>
<comment type="function">
    <text evidence="7 8">Catalyzes the GTP-dependent ribosomal translocation step during translation elongation. During this step, the ribosome changes from the pre-translocational (PRE) to the post-translocational (POST) state as the newly formed A-site-bound peptidyl-tRNA and P-site-bound deacylated tRNA move to the P and E sites, respectively. Catalyzes the coordinated movement of the two tRNA molecules, the mRNA and conformational changes in the ribosome.</text>
</comment>
<dbReference type="GO" id="GO:0003746">
    <property type="term" value="F:translation elongation factor activity"/>
    <property type="evidence" value="ECO:0007669"/>
    <property type="project" value="UniProtKB-KW"/>
</dbReference>
<sequence length="696" mass="77348">MAREYKIEDYRNFGIMAHIDAGKTTTTERVLYYTGKSHKIGEVHDGAATMDWMEQEQERGITITSAATTTFWKGRDGQMRRFNIIDTPGHVDFTIEVERSLRVLDGAIALLDANAGVEPQTETVWRQADKYHVPRMIFCNKMDKIGADFYRSYEMIATRLGAQAVAMQLPIGAENEFKGVVDLIEMNALVWRDESLGAAWDIVEIPADLKDRAEEFREKLIEAAVEMDDEAMNDYLEGKMPDNDKIRALIRKGTIAVKFFPMFCGSAFKNKGVQPLLDAVVEYLPSPADVPAIKGIDAKTEAEIERHADDNEPLSMLAFKIMNDPFVGSLTFARIYSGKLTKGTSLENTVKGKRERIGRMLQMHSNSREDIEEAYAGDIVALAGLKETTTGDTLCDPLKPVILERMEFPEPVIQIAIEPKTKGDQEKMGLALNRLAAEDPSFRVKTDEESGQTIIAGMGELHLDILVDRMKREFKVEATVGAPQVAYRETITRRTEEDYTHKKQTGGTGQFARVKLIFEPNPDGEEFVFESKIVGGAVPKEYIPGVQKGIESVLSSGPVAGFPMLGVKATLIDGAFHDVDSSVLAFEIASRACFRDASKKAGAQLLEPIMKVEVVTPEEYVGSVIGDLNSRRGQIQGQEARGVAVVINAMVPLANMFKYVDNLRSMSQGRAQYTMLFDHYEPVPNAVAQEIQKKFA</sequence>
<evidence type="ECO:0000313" key="11">
    <source>
        <dbReference type="Proteomes" id="UP001297272"/>
    </source>
</evidence>
<dbReference type="SUPFAM" id="SSF54980">
    <property type="entry name" value="EF-G C-terminal domain-like"/>
    <property type="match status" value="2"/>
</dbReference>
<dbReference type="SMART" id="SM00889">
    <property type="entry name" value="EFG_IV"/>
    <property type="match status" value="1"/>
</dbReference>
<feature type="binding site" evidence="8">
    <location>
        <begin position="140"/>
        <end position="143"/>
    </location>
    <ligand>
        <name>GTP</name>
        <dbReference type="ChEBI" id="CHEBI:37565"/>
    </ligand>
</feature>
<dbReference type="InterPro" id="IPR020568">
    <property type="entry name" value="Ribosomal_Su5_D2-typ_SF"/>
</dbReference>
<reference evidence="10 11" key="1">
    <citation type="submission" date="2021-03" db="EMBL/GenBank/DDBJ databases">
        <title>Tianweitania aestuarii sp. nov., isolated from a tidal flat.</title>
        <authorList>
            <person name="Park S."/>
            <person name="Yoon J.-H."/>
        </authorList>
    </citation>
    <scope>NUCLEOTIDE SEQUENCE [LARGE SCALE GENOMIC DNA]</scope>
    <source>
        <strain evidence="10 11">BSSL-BM11</strain>
    </source>
</reference>
<dbReference type="Gene3D" id="2.40.30.10">
    <property type="entry name" value="Translation factors"/>
    <property type="match status" value="1"/>
</dbReference>
<dbReference type="Gene3D" id="3.30.70.870">
    <property type="entry name" value="Elongation Factor G (Translational Gtpase), domain 3"/>
    <property type="match status" value="1"/>
</dbReference>
<evidence type="ECO:0000256" key="5">
    <source>
        <dbReference type="ARBA" id="ARBA00022917"/>
    </source>
</evidence>
<dbReference type="Pfam" id="PF14492">
    <property type="entry name" value="EFG_III"/>
    <property type="match status" value="1"/>
</dbReference>
<accession>A0ABS5RVX9</accession>
<dbReference type="SUPFAM" id="SSF52540">
    <property type="entry name" value="P-loop containing nucleoside triphosphate hydrolases"/>
    <property type="match status" value="1"/>
</dbReference>
<organism evidence="10 11">
    <name type="scientific">Tianweitania aestuarii</name>
    <dbReference type="NCBI Taxonomy" id="2814886"/>
    <lineage>
        <taxon>Bacteria</taxon>
        <taxon>Pseudomonadati</taxon>
        <taxon>Pseudomonadota</taxon>
        <taxon>Alphaproteobacteria</taxon>
        <taxon>Hyphomicrobiales</taxon>
        <taxon>Phyllobacteriaceae</taxon>
        <taxon>Tianweitania</taxon>
    </lineage>
</organism>
<dbReference type="Pfam" id="PF00009">
    <property type="entry name" value="GTP_EFTU"/>
    <property type="match status" value="1"/>
</dbReference>
<dbReference type="PANTHER" id="PTHR43261">
    <property type="entry name" value="TRANSLATION ELONGATION FACTOR G-RELATED"/>
    <property type="match status" value="1"/>
</dbReference>
<dbReference type="Gene3D" id="3.40.50.300">
    <property type="entry name" value="P-loop containing nucleotide triphosphate hydrolases"/>
    <property type="match status" value="1"/>
</dbReference>
<dbReference type="CDD" id="cd03713">
    <property type="entry name" value="EFG_mtEFG_C"/>
    <property type="match status" value="1"/>
</dbReference>
<dbReference type="PROSITE" id="PS00301">
    <property type="entry name" value="G_TR_1"/>
    <property type="match status" value="1"/>
</dbReference>
<dbReference type="InterPro" id="IPR035649">
    <property type="entry name" value="EFG_V"/>
</dbReference>
<dbReference type="CDD" id="cd04088">
    <property type="entry name" value="EFG_mtEFG_II"/>
    <property type="match status" value="1"/>
</dbReference>
<dbReference type="SMART" id="SM00838">
    <property type="entry name" value="EFG_C"/>
    <property type="match status" value="1"/>
</dbReference>
<dbReference type="HAMAP" id="MF_00054_B">
    <property type="entry name" value="EF_G_EF_2_B"/>
    <property type="match status" value="1"/>
</dbReference>
<comment type="similarity">
    <text evidence="1 8">Belongs to the TRAFAC class translation factor GTPase superfamily. Classic translation factor GTPase family. EF-G/EF-2 subfamily.</text>
</comment>
<keyword evidence="8" id="KW-0963">Cytoplasm</keyword>
<dbReference type="PANTHER" id="PTHR43261:SF1">
    <property type="entry name" value="RIBOSOME-RELEASING FACTOR 2, MITOCHONDRIAL"/>
    <property type="match status" value="1"/>
</dbReference>
<feature type="binding site" evidence="8">
    <location>
        <begin position="17"/>
        <end position="24"/>
    </location>
    <ligand>
        <name>GTP</name>
        <dbReference type="ChEBI" id="CHEBI:37565"/>
    </ligand>
</feature>
<dbReference type="PRINTS" id="PR00315">
    <property type="entry name" value="ELONGATNFCT"/>
</dbReference>
<evidence type="ECO:0000256" key="6">
    <source>
        <dbReference type="ARBA" id="ARBA00023134"/>
    </source>
</evidence>
<keyword evidence="6 8" id="KW-0342">GTP-binding</keyword>
<dbReference type="Pfam" id="PF00679">
    <property type="entry name" value="EFG_C"/>
    <property type="match status" value="1"/>
</dbReference>
<protein>
    <recommendedName>
        <fullName evidence="2 8">Elongation factor G</fullName>
        <shortName evidence="8">EF-G</shortName>
    </recommendedName>
</protein>
<keyword evidence="5 8" id="KW-0648">Protein biosynthesis</keyword>
<dbReference type="InterPro" id="IPR004161">
    <property type="entry name" value="EFTu-like_2"/>
</dbReference>
<dbReference type="NCBIfam" id="TIGR00484">
    <property type="entry name" value="EF-G"/>
    <property type="match status" value="1"/>
</dbReference>
<dbReference type="InterPro" id="IPR000795">
    <property type="entry name" value="T_Tr_GTP-bd_dom"/>
</dbReference>
<proteinExistence type="inferred from homology"/>
<feature type="binding site" evidence="8">
    <location>
        <begin position="86"/>
        <end position="90"/>
    </location>
    <ligand>
        <name>GTP</name>
        <dbReference type="ChEBI" id="CHEBI:37565"/>
    </ligand>
</feature>
<dbReference type="InterPro" id="IPR000640">
    <property type="entry name" value="EFG_V-like"/>
</dbReference>
<evidence type="ECO:0000256" key="1">
    <source>
        <dbReference type="ARBA" id="ARBA00005870"/>
    </source>
</evidence>
<dbReference type="NCBIfam" id="NF009381">
    <property type="entry name" value="PRK12740.1-5"/>
    <property type="match status" value="1"/>
</dbReference>
<dbReference type="InterPro" id="IPR004540">
    <property type="entry name" value="Transl_elong_EFG/EF2"/>
</dbReference>
<dbReference type="CDD" id="cd01886">
    <property type="entry name" value="EF-G"/>
    <property type="match status" value="1"/>
</dbReference>
<keyword evidence="3 8" id="KW-0547">Nucleotide-binding</keyword>
<dbReference type="InterPro" id="IPR041095">
    <property type="entry name" value="EFG_II"/>
</dbReference>
<gene>
    <name evidence="8 10" type="primary">fusA</name>
    <name evidence="10" type="ORF">JYU29_06570</name>
</gene>
<dbReference type="SUPFAM" id="SSF50447">
    <property type="entry name" value="Translation proteins"/>
    <property type="match status" value="1"/>
</dbReference>
<dbReference type="NCBIfam" id="TIGR00231">
    <property type="entry name" value="small_GTP"/>
    <property type="match status" value="1"/>
</dbReference>
<dbReference type="Gene3D" id="3.30.70.240">
    <property type="match status" value="1"/>
</dbReference>
<evidence type="ECO:0000256" key="8">
    <source>
        <dbReference type="HAMAP-Rule" id="MF_00054"/>
    </source>
</evidence>
<evidence type="ECO:0000256" key="2">
    <source>
        <dbReference type="ARBA" id="ARBA00017872"/>
    </source>
</evidence>
<dbReference type="InterPro" id="IPR031157">
    <property type="entry name" value="G_TR_CS"/>
</dbReference>
<dbReference type="InterPro" id="IPR014721">
    <property type="entry name" value="Ribsml_uS5_D2-typ_fold_subgr"/>
</dbReference>
<evidence type="ECO:0000313" key="10">
    <source>
        <dbReference type="EMBL" id="MBS9720344.1"/>
    </source>
</evidence>
<evidence type="ECO:0000259" key="9">
    <source>
        <dbReference type="PROSITE" id="PS51722"/>
    </source>
</evidence>
<dbReference type="CDD" id="cd01434">
    <property type="entry name" value="EFG_mtEFG1_IV"/>
    <property type="match status" value="1"/>
</dbReference>
<dbReference type="InterPro" id="IPR009022">
    <property type="entry name" value="EFG_III"/>
</dbReference>
<evidence type="ECO:0000256" key="4">
    <source>
        <dbReference type="ARBA" id="ARBA00022768"/>
    </source>
</evidence>
<keyword evidence="11" id="KW-1185">Reference proteome</keyword>
<dbReference type="PROSITE" id="PS51722">
    <property type="entry name" value="G_TR_2"/>
    <property type="match status" value="1"/>
</dbReference>
<dbReference type="InterPro" id="IPR027417">
    <property type="entry name" value="P-loop_NTPase"/>
</dbReference>
<dbReference type="SUPFAM" id="SSF54211">
    <property type="entry name" value="Ribosomal protein S5 domain 2-like"/>
    <property type="match status" value="1"/>
</dbReference>
<dbReference type="InterPro" id="IPR035647">
    <property type="entry name" value="EFG_III/V"/>
</dbReference>
<evidence type="ECO:0000256" key="7">
    <source>
        <dbReference type="ARBA" id="ARBA00024731"/>
    </source>
</evidence>
<evidence type="ECO:0000256" key="3">
    <source>
        <dbReference type="ARBA" id="ARBA00022741"/>
    </source>
</evidence>